<dbReference type="EMBL" id="BAABGQ010000012">
    <property type="protein sequence ID" value="GAA4508896.1"/>
    <property type="molecule type" value="Genomic_DNA"/>
</dbReference>
<dbReference type="PROSITE" id="PS51257">
    <property type="entry name" value="PROKAR_LIPOPROTEIN"/>
    <property type="match status" value="1"/>
</dbReference>
<keyword evidence="1" id="KW-0812">Transmembrane</keyword>
<evidence type="ECO:0000313" key="3">
    <source>
        <dbReference type="EMBL" id="GAA4508896.1"/>
    </source>
</evidence>
<sequence>MRNLTTTLGRFVVVLSGALALGSCSRSDYAFLPKGDSYLGTATAAPKVRRAAPVATVTTPAQAVEASPITGPAVAPEITVATAPAAARPAATVPKAAAPATEAAEVAAAPATATVATPAPQKLSLVQRIALAKVTKKLNKLATKSQFKQGDNIAHTARINGNLRTGLILLLIGLIVGIFSNIIGLIIALVGVIFIVLWLLDEL</sequence>
<keyword evidence="2" id="KW-0732">Signal</keyword>
<evidence type="ECO:0000313" key="4">
    <source>
        <dbReference type="Proteomes" id="UP001501243"/>
    </source>
</evidence>
<feature type="transmembrane region" description="Helical" evidence="1">
    <location>
        <begin position="167"/>
        <end position="200"/>
    </location>
</feature>
<feature type="signal peptide" evidence="2">
    <location>
        <begin position="1"/>
        <end position="30"/>
    </location>
</feature>
<accession>A0ABP8QSS3</accession>
<name>A0ABP8QSS3_9BACT</name>
<comment type="caution">
    <text evidence="3">The sequence shown here is derived from an EMBL/GenBank/DDBJ whole genome shotgun (WGS) entry which is preliminary data.</text>
</comment>
<dbReference type="Proteomes" id="UP001501243">
    <property type="component" value="Unassembled WGS sequence"/>
</dbReference>
<evidence type="ECO:0000256" key="1">
    <source>
        <dbReference type="SAM" id="Phobius"/>
    </source>
</evidence>
<evidence type="ECO:0000256" key="2">
    <source>
        <dbReference type="SAM" id="SignalP"/>
    </source>
</evidence>
<gene>
    <name evidence="3" type="ORF">GCM10023172_41770</name>
</gene>
<proteinExistence type="predicted"/>
<dbReference type="RefSeq" id="WP_208132023.1">
    <property type="nucleotide sequence ID" value="NZ_BAABGQ010000012.1"/>
</dbReference>
<organism evidence="3 4">
    <name type="scientific">Hymenobacter ginsengisoli</name>
    <dbReference type="NCBI Taxonomy" id="1051626"/>
    <lineage>
        <taxon>Bacteria</taxon>
        <taxon>Pseudomonadati</taxon>
        <taxon>Bacteroidota</taxon>
        <taxon>Cytophagia</taxon>
        <taxon>Cytophagales</taxon>
        <taxon>Hymenobacteraceae</taxon>
        <taxon>Hymenobacter</taxon>
    </lineage>
</organism>
<keyword evidence="4" id="KW-1185">Reference proteome</keyword>
<keyword evidence="1" id="KW-1133">Transmembrane helix</keyword>
<protein>
    <submittedName>
        <fullName evidence="3">Uncharacterized protein</fullName>
    </submittedName>
</protein>
<keyword evidence="1" id="KW-0472">Membrane</keyword>
<feature type="chain" id="PRO_5046455315" evidence="2">
    <location>
        <begin position="31"/>
        <end position="203"/>
    </location>
</feature>
<reference evidence="4" key="1">
    <citation type="journal article" date="2019" name="Int. J. Syst. Evol. Microbiol.">
        <title>The Global Catalogue of Microorganisms (GCM) 10K type strain sequencing project: providing services to taxonomists for standard genome sequencing and annotation.</title>
        <authorList>
            <consortium name="The Broad Institute Genomics Platform"/>
            <consortium name="The Broad Institute Genome Sequencing Center for Infectious Disease"/>
            <person name="Wu L."/>
            <person name="Ma J."/>
        </authorList>
    </citation>
    <scope>NUCLEOTIDE SEQUENCE [LARGE SCALE GENOMIC DNA]</scope>
    <source>
        <strain evidence="4">JCM 17841</strain>
    </source>
</reference>